<dbReference type="InterPro" id="IPR037293">
    <property type="entry name" value="Gal_Oxidase_central_sf"/>
</dbReference>
<evidence type="ECO:0000313" key="5">
    <source>
        <dbReference type="EMBL" id="GAA0173855.1"/>
    </source>
</evidence>
<evidence type="ECO:0008006" key="7">
    <source>
        <dbReference type="Google" id="ProtNLM"/>
    </source>
</evidence>
<keyword evidence="1 2" id="KW-0732">Signal</keyword>
<dbReference type="InterPro" id="IPR009880">
    <property type="entry name" value="Glyoxal_oxidase_N"/>
</dbReference>
<dbReference type="PANTHER" id="PTHR32208">
    <property type="entry name" value="SECRETED PROTEIN-RELATED"/>
    <property type="match status" value="1"/>
</dbReference>
<feature type="chain" id="PRO_5043349021" description="Galactose oxidase" evidence="2">
    <location>
        <begin position="29"/>
        <end position="563"/>
    </location>
</feature>
<feature type="domain" description="Glyoxal oxidase N-terminal" evidence="3">
    <location>
        <begin position="45"/>
        <end position="449"/>
    </location>
</feature>
<sequence length="563" mass="63077">MIISLANIFLIYFIPATFFPTTVDSVMAIQGEWRLQQASIGITAMHLQLLHNNKIVIYDRTDFGASNISLPGNRCRFDPQEKVLKTDCSAHSVLYDPVTNEFRPLTVRTDIWCSSGAVLADGTLVQTGGYNDGDEVIRIISPGDAGNDFCDWVEFPGFLSKRRWYATNQILPDGRVIIIGGRDQFSYEFFLPESILLGKNSEVPSLFDFPFLKETKYRNHEENNLYPFVHLLPDGNLFIFANRRSIVLDYKNNSVVREFQSINGEPRNYPSSGSSVLLPIDENSPVLETEIMVCGGSTSPNAFHAAQRGMFLRASSTCGRLNVSDNDAEVRWRMHEMPMPRVMGDMLILPTGDILIINGASSGSAGWERARDPVTRPLIYQTQRIPDENDGNRFSVMEASPRPRLYHSTALLLIDGRVLVGGSNPHIGYNFSGVEFPTDLSLETFHPPYLATQYDPLRPRIIQVMNNLSYKKPFSLVFFVTNLLKSSGVISIRIIAPPFNTHGFSMNQRMVVLKRGDVSFVSYNTYNISVVGPSTPEIAPPGHYMMFLVHANIPSSGVWVLIQ</sequence>
<dbReference type="InterPro" id="IPR014756">
    <property type="entry name" value="Ig_E-set"/>
</dbReference>
<keyword evidence="6" id="KW-1185">Reference proteome</keyword>
<evidence type="ECO:0000259" key="3">
    <source>
        <dbReference type="Pfam" id="PF07250"/>
    </source>
</evidence>
<reference evidence="5 6" key="1">
    <citation type="submission" date="2024-01" db="EMBL/GenBank/DDBJ databases">
        <title>The complete chloroplast genome sequence of Lithospermum erythrorhizon: insights into the phylogenetic relationship among Boraginaceae species and the maternal lineages of purple gromwells.</title>
        <authorList>
            <person name="Okada T."/>
            <person name="Watanabe K."/>
        </authorList>
    </citation>
    <scope>NUCLEOTIDE SEQUENCE [LARGE SCALE GENOMIC DNA]</scope>
</reference>
<dbReference type="InterPro" id="IPR015202">
    <property type="entry name" value="GO-like_E_set"/>
</dbReference>
<dbReference type="AlphaFoldDB" id="A0AAV3RFF8"/>
<evidence type="ECO:0000256" key="2">
    <source>
        <dbReference type="SAM" id="SignalP"/>
    </source>
</evidence>
<dbReference type="PANTHER" id="PTHR32208:SF71">
    <property type="entry name" value="GLYOXAL OXIDASE-RELATED PROTEIN"/>
    <property type="match status" value="1"/>
</dbReference>
<gene>
    <name evidence="5" type="ORF">LIER_27376</name>
</gene>
<feature type="signal peptide" evidence="2">
    <location>
        <begin position="1"/>
        <end position="28"/>
    </location>
</feature>
<dbReference type="Pfam" id="PF07250">
    <property type="entry name" value="Glyoxal_oxid_N"/>
    <property type="match status" value="1"/>
</dbReference>
<organism evidence="5 6">
    <name type="scientific">Lithospermum erythrorhizon</name>
    <name type="common">Purple gromwell</name>
    <name type="synonym">Lithospermum officinale var. erythrorhizon</name>
    <dbReference type="NCBI Taxonomy" id="34254"/>
    <lineage>
        <taxon>Eukaryota</taxon>
        <taxon>Viridiplantae</taxon>
        <taxon>Streptophyta</taxon>
        <taxon>Embryophyta</taxon>
        <taxon>Tracheophyta</taxon>
        <taxon>Spermatophyta</taxon>
        <taxon>Magnoliopsida</taxon>
        <taxon>eudicotyledons</taxon>
        <taxon>Gunneridae</taxon>
        <taxon>Pentapetalae</taxon>
        <taxon>asterids</taxon>
        <taxon>lamiids</taxon>
        <taxon>Boraginales</taxon>
        <taxon>Boraginaceae</taxon>
        <taxon>Boraginoideae</taxon>
        <taxon>Lithospermeae</taxon>
        <taxon>Lithospermum</taxon>
    </lineage>
</organism>
<dbReference type="InterPro" id="IPR011043">
    <property type="entry name" value="Gal_Oxase/kelch_b-propeller"/>
</dbReference>
<dbReference type="Gene3D" id="2.130.10.80">
    <property type="entry name" value="Galactose oxidase/kelch, beta-propeller"/>
    <property type="match status" value="1"/>
</dbReference>
<dbReference type="Proteomes" id="UP001454036">
    <property type="component" value="Unassembled WGS sequence"/>
</dbReference>
<dbReference type="SUPFAM" id="SSF81296">
    <property type="entry name" value="E set domains"/>
    <property type="match status" value="1"/>
</dbReference>
<dbReference type="SUPFAM" id="SSF50965">
    <property type="entry name" value="Galactose oxidase, central domain"/>
    <property type="match status" value="1"/>
</dbReference>
<evidence type="ECO:0000259" key="4">
    <source>
        <dbReference type="Pfam" id="PF09118"/>
    </source>
</evidence>
<evidence type="ECO:0000256" key="1">
    <source>
        <dbReference type="ARBA" id="ARBA00022729"/>
    </source>
</evidence>
<proteinExistence type="predicted"/>
<accession>A0AAV3RFF8</accession>
<dbReference type="Gene3D" id="2.60.40.10">
    <property type="entry name" value="Immunoglobulins"/>
    <property type="match status" value="1"/>
</dbReference>
<feature type="domain" description="Galactose oxidase-like Early set" evidence="4">
    <location>
        <begin position="458"/>
        <end position="561"/>
    </location>
</feature>
<evidence type="ECO:0000313" key="6">
    <source>
        <dbReference type="Proteomes" id="UP001454036"/>
    </source>
</evidence>
<dbReference type="InterPro" id="IPR013783">
    <property type="entry name" value="Ig-like_fold"/>
</dbReference>
<comment type="caution">
    <text evidence="5">The sequence shown here is derived from an EMBL/GenBank/DDBJ whole genome shotgun (WGS) entry which is preliminary data.</text>
</comment>
<name>A0AAV3RFF8_LITER</name>
<dbReference type="Pfam" id="PF09118">
    <property type="entry name" value="GO-like_E_set"/>
    <property type="match status" value="1"/>
</dbReference>
<dbReference type="CDD" id="cd02851">
    <property type="entry name" value="E_set_GO_C"/>
    <property type="match status" value="1"/>
</dbReference>
<dbReference type="EMBL" id="BAABME010008793">
    <property type="protein sequence ID" value="GAA0173855.1"/>
    <property type="molecule type" value="Genomic_DNA"/>
</dbReference>
<protein>
    <recommendedName>
        <fullName evidence="7">Galactose oxidase</fullName>
    </recommendedName>
</protein>